<reference evidence="1" key="2">
    <citation type="submission" date="2025-09" db="UniProtKB">
        <authorList>
            <consortium name="Ensembl"/>
        </authorList>
    </citation>
    <scope>IDENTIFICATION</scope>
</reference>
<keyword evidence="2" id="KW-1185">Reference proteome</keyword>
<dbReference type="AlphaFoldDB" id="A0A673MZS9"/>
<proteinExistence type="predicted"/>
<dbReference type="Ensembl" id="ENSSRHT00000101122.1">
    <property type="protein sequence ID" value="ENSSRHP00000098445.1"/>
    <property type="gene ID" value="ENSSRHG00000048358.1"/>
</dbReference>
<reference evidence="1" key="1">
    <citation type="submission" date="2025-08" db="UniProtKB">
        <authorList>
            <consortium name="Ensembl"/>
        </authorList>
    </citation>
    <scope>IDENTIFICATION</scope>
</reference>
<name>A0A673MZS9_9TELE</name>
<evidence type="ECO:0000313" key="2">
    <source>
        <dbReference type="Proteomes" id="UP000472270"/>
    </source>
</evidence>
<protein>
    <submittedName>
        <fullName evidence="1">Uncharacterized protein</fullName>
    </submittedName>
</protein>
<sequence length="113" mass="13186">MRSTTTISHSLSLCFTHTHFVFLSHTSILKISNTIQQNQNAPWAFTLLGIYRKHEKKLYKYINKNNVKSIQEHFAAIYRFVTYIILLECSYKTNLLTSQKDSREPDLTCDLAV</sequence>
<dbReference type="Proteomes" id="UP000472270">
    <property type="component" value="Unassembled WGS sequence"/>
</dbReference>
<organism evidence="1 2">
    <name type="scientific">Sinocyclocheilus rhinocerous</name>
    <dbReference type="NCBI Taxonomy" id="307959"/>
    <lineage>
        <taxon>Eukaryota</taxon>
        <taxon>Metazoa</taxon>
        <taxon>Chordata</taxon>
        <taxon>Craniata</taxon>
        <taxon>Vertebrata</taxon>
        <taxon>Euteleostomi</taxon>
        <taxon>Actinopterygii</taxon>
        <taxon>Neopterygii</taxon>
        <taxon>Teleostei</taxon>
        <taxon>Ostariophysi</taxon>
        <taxon>Cypriniformes</taxon>
        <taxon>Cyprinidae</taxon>
        <taxon>Cyprininae</taxon>
        <taxon>Sinocyclocheilus</taxon>
    </lineage>
</organism>
<accession>A0A673MZS9</accession>
<evidence type="ECO:0000313" key="1">
    <source>
        <dbReference type="Ensembl" id="ENSSRHP00000098445.1"/>
    </source>
</evidence>